<comment type="caution">
    <text evidence="2">The sequence shown here is derived from an EMBL/GenBank/DDBJ whole genome shotgun (WGS) entry which is preliminary data.</text>
</comment>
<protein>
    <submittedName>
        <fullName evidence="2">Corticosteroid 11-beta-dehydrogenase isozyme 2</fullName>
    </submittedName>
</protein>
<dbReference type="GO" id="GO:0016491">
    <property type="term" value="F:oxidoreductase activity"/>
    <property type="evidence" value="ECO:0007669"/>
    <property type="project" value="TreeGrafter"/>
</dbReference>
<dbReference type="SUPFAM" id="SSF51735">
    <property type="entry name" value="NAD(P)-binding Rossmann-fold domains"/>
    <property type="match status" value="1"/>
</dbReference>
<dbReference type="Pfam" id="PF00106">
    <property type="entry name" value="adh_short"/>
    <property type="match status" value="1"/>
</dbReference>
<dbReference type="Proteomes" id="UP000440578">
    <property type="component" value="Unassembled WGS sequence"/>
</dbReference>
<organism evidence="2 3">
    <name type="scientific">Amphibalanus amphitrite</name>
    <name type="common">Striped barnacle</name>
    <name type="synonym">Balanus amphitrite</name>
    <dbReference type="NCBI Taxonomy" id="1232801"/>
    <lineage>
        <taxon>Eukaryota</taxon>
        <taxon>Metazoa</taxon>
        <taxon>Ecdysozoa</taxon>
        <taxon>Arthropoda</taxon>
        <taxon>Crustacea</taxon>
        <taxon>Multicrustacea</taxon>
        <taxon>Cirripedia</taxon>
        <taxon>Thoracica</taxon>
        <taxon>Thoracicalcarea</taxon>
        <taxon>Balanomorpha</taxon>
        <taxon>Balanoidea</taxon>
        <taxon>Balanidae</taxon>
        <taxon>Amphibalaninae</taxon>
        <taxon>Amphibalanus</taxon>
    </lineage>
</organism>
<reference evidence="2 3" key="1">
    <citation type="submission" date="2019-07" db="EMBL/GenBank/DDBJ databases">
        <title>Draft genome assembly of a fouling barnacle, Amphibalanus amphitrite (Darwin, 1854): The first reference genome for Thecostraca.</title>
        <authorList>
            <person name="Kim W."/>
        </authorList>
    </citation>
    <scope>NUCLEOTIDE SEQUENCE [LARGE SCALE GENOMIC DNA]</scope>
    <source>
        <strain evidence="2">SNU_AA5</strain>
        <tissue evidence="2">Soma without cirri and trophi</tissue>
    </source>
</reference>
<gene>
    <name evidence="2" type="primary">Hsd11b2</name>
    <name evidence="2" type="ORF">FJT64_009885</name>
</gene>
<keyword evidence="1" id="KW-0812">Transmembrane</keyword>
<name>A0A6A4VES2_AMPAM</name>
<dbReference type="InterPro" id="IPR002347">
    <property type="entry name" value="SDR_fam"/>
</dbReference>
<dbReference type="Gene3D" id="3.40.50.720">
    <property type="entry name" value="NAD(P)-binding Rossmann-like Domain"/>
    <property type="match status" value="1"/>
</dbReference>
<sequence>MHSDLILVVAAQVLVISAVAAAIGVLLLRHLVCRRRVRSKGRAVLVTGCDRGVGLELAAHLDSLGFRVLAGVREPCGAGAARLQARTSVLTRLVDLDVTSEVSVAAAAGQVRRELQETDTAITDHQAMNQ</sequence>
<dbReference type="AlphaFoldDB" id="A0A6A4VES2"/>
<keyword evidence="1" id="KW-1133">Transmembrane helix</keyword>
<proteinExistence type="predicted"/>
<feature type="transmembrane region" description="Helical" evidence="1">
    <location>
        <begin position="6"/>
        <end position="28"/>
    </location>
</feature>
<evidence type="ECO:0000313" key="3">
    <source>
        <dbReference type="Proteomes" id="UP000440578"/>
    </source>
</evidence>
<dbReference type="GO" id="GO:0008202">
    <property type="term" value="P:steroid metabolic process"/>
    <property type="evidence" value="ECO:0007669"/>
    <property type="project" value="TreeGrafter"/>
</dbReference>
<dbReference type="InterPro" id="IPR036291">
    <property type="entry name" value="NAD(P)-bd_dom_sf"/>
</dbReference>
<dbReference type="PANTHER" id="PTHR43313:SF1">
    <property type="entry name" value="3BETA-HYDROXYSTEROID DEHYDROGENASE DHS-16"/>
    <property type="match status" value="1"/>
</dbReference>
<keyword evidence="3" id="KW-1185">Reference proteome</keyword>
<dbReference type="EMBL" id="VIIS01001840">
    <property type="protein sequence ID" value="KAF0292073.1"/>
    <property type="molecule type" value="Genomic_DNA"/>
</dbReference>
<evidence type="ECO:0000313" key="2">
    <source>
        <dbReference type="EMBL" id="KAF0292073.1"/>
    </source>
</evidence>
<keyword evidence="1" id="KW-0472">Membrane</keyword>
<accession>A0A6A4VES2</accession>
<dbReference type="OrthoDB" id="6363507at2759"/>
<evidence type="ECO:0000256" key="1">
    <source>
        <dbReference type="SAM" id="Phobius"/>
    </source>
</evidence>
<dbReference type="PANTHER" id="PTHR43313">
    <property type="entry name" value="SHORT-CHAIN DEHYDROGENASE/REDUCTASE FAMILY 9C"/>
    <property type="match status" value="1"/>
</dbReference>